<name>A0A811BS19_9VIRU</name>
<protein>
    <submittedName>
        <fullName evidence="1">Beta helix incomplete domain containing protein</fullName>
    </submittedName>
</protein>
<sequence length="94" mass="10294">MRRATAPVTIDGVGVWLTVASPNVTTQGTFTLADAGASLCLSLFTRACILYIPSKVYAFVQRRLTLAWGRRCRFSTYARTNTTMCACICVCDMS</sequence>
<organism evidence="1 2">
    <name type="scientific">Pandoravirus japonicus</name>
    <dbReference type="NCBI Taxonomy" id="2823154"/>
    <lineage>
        <taxon>Viruses</taxon>
        <taxon>Pandoravirus</taxon>
    </lineage>
</organism>
<evidence type="ECO:0000313" key="2">
    <source>
        <dbReference type="Proteomes" id="UP001253637"/>
    </source>
</evidence>
<proteinExistence type="predicted"/>
<evidence type="ECO:0000313" key="1">
    <source>
        <dbReference type="EMBL" id="BCU03967.1"/>
    </source>
</evidence>
<dbReference type="EMBL" id="LC625835">
    <property type="protein sequence ID" value="BCU03967.1"/>
    <property type="molecule type" value="Genomic_DNA"/>
</dbReference>
<reference evidence="1" key="1">
    <citation type="submission" date="2021-04" db="EMBL/GenBank/DDBJ databases">
        <title>Draft Genome Sequence of Pandoravirus japonicus, Isolated from the Sabaishi River of Niigata, Japan.</title>
        <authorList>
            <person name="Hosokawa N."/>
            <person name="Takahashi H."/>
            <person name="Aoki K."/>
            <person name="Takemura M."/>
        </authorList>
    </citation>
    <scope>NUCLEOTIDE SEQUENCE</scope>
</reference>
<dbReference type="Proteomes" id="UP001253637">
    <property type="component" value="Segment"/>
</dbReference>
<accession>A0A811BS19</accession>